<protein>
    <submittedName>
        <fullName evidence="1">Uncharacterized protein</fullName>
    </submittedName>
</protein>
<dbReference type="Proteomes" id="UP000197138">
    <property type="component" value="Unassembled WGS sequence"/>
</dbReference>
<evidence type="ECO:0000313" key="1">
    <source>
        <dbReference type="EMBL" id="OWM90925.1"/>
    </source>
</evidence>
<accession>A0A218Y0T1</accession>
<gene>
    <name evidence="1" type="ORF">CDL15_Pgr006410</name>
</gene>
<name>A0A218Y0T1_PUNGR</name>
<dbReference type="AlphaFoldDB" id="A0A218Y0T1"/>
<sequence length="68" mass="7010">MLMTGLGPAYPVRPGVNVCGGPSCLAPVTLTSLASHSESLTMYWCANAYEDDVIVTHDASVLGSLGDP</sequence>
<dbReference type="EMBL" id="MTKT01000472">
    <property type="protein sequence ID" value="OWM90925.1"/>
    <property type="molecule type" value="Genomic_DNA"/>
</dbReference>
<reference evidence="2" key="1">
    <citation type="journal article" date="2017" name="Plant J.">
        <title>The pomegranate (Punica granatum L.) genome and the genomics of punicalagin biosynthesis.</title>
        <authorList>
            <person name="Qin G."/>
            <person name="Xu C."/>
            <person name="Ming R."/>
            <person name="Tang H."/>
            <person name="Guyot R."/>
            <person name="Kramer E.M."/>
            <person name="Hu Y."/>
            <person name="Yi X."/>
            <person name="Qi Y."/>
            <person name="Xu X."/>
            <person name="Gao Z."/>
            <person name="Pan H."/>
            <person name="Jian J."/>
            <person name="Tian Y."/>
            <person name="Yue Z."/>
            <person name="Xu Y."/>
        </authorList>
    </citation>
    <scope>NUCLEOTIDE SEQUENCE [LARGE SCALE GENOMIC DNA]</scope>
    <source>
        <strain evidence="2">cv. Dabenzi</strain>
    </source>
</reference>
<comment type="caution">
    <text evidence="1">The sequence shown here is derived from an EMBL/GenBank/DDBJ whole genome shotgun (WGS) entry which is preliminary data.</text>
</comment>
<proteinExistence type="predicted"/>
<evidence type="ECO:0000313" key="2">
    <source>
        <dbReference type="Proteomes" id="UP000197138"/>
    </source>
</evidence>
<organism evidence="1 2">
    <name type="scientific">Punica granatum</name>
    <name type="common">Pomegranate</name>
    <dbReference type="NCBI Taxonomy" id="22663"/>
    <lineage>
        <taxon>Eukaryota</taxon>
        <taxon>Viridiplantae</taxon>
        <taxon>Streptophyta</taxon>
        <taxon>Embryophyta</taxon>
        <taxon>Tracheophyta</taxon>
        <taxon>Spermatophyta</taxon>
        <taxon>Magnoliopsida</taxon>
        <taxon>eudicotyledons</taxon>
        <taxon>Gunneridae</taxon>
        <taxon>Pentapetalae</taxon>
        <taxon>rosids</taxon>
        <taxon>malvids</taxon>
        <taxon>Myrtales</taxon>
        <taxon>Lythraceae</taxon>
        <taxon>Punica</taxon>
    </lineage>
</organism>